<dbReference type="SUPFAM" id="SSF51182">
    <property type="entry name" value="RmlC-like cupins"/>
    <property type="match status" value="1"/>
</dbReference>
<proteinExistence type="inferred from homology"/>
<comment type="pathway">
    <text evidence="3">Carbohydrate biosynthesis; dTDP-L-rhamnose biosynthesis.</text>
</comment>
<accession>A0A2H0VCL2</accession>
<dbReference type="InterPro" id="IPR000888">
    <property type="entry name" value="RmlC-like"/>
</dbReference>
<dbReference type="CDD" id="cd00438">
    <property type="entry name" value="cupin_RmlC"/>
    <property type="match status" value="1"/>
</dbReference>
<dbReference type="GO" id="GO:0000271">
    <property type="term" value="P:polysaccharide biosynthetic process"/>
    <property type="evidence" value="ECO:0007669"/>
    <property type="project" value="TreeGrafter"/>
</dbReference>
<dbReference type="PANTHER" id="PTHR21047:SF2">
    <property type="entry name" value="THYMIDINE DIPHOSPHO-4-KETO-RHAMNOSE 3,5-EPIMERASE"/>
    <property type="match status" value="1"/>
</dbReference>
<comment type="function">
    <text evidence="3">Catalyzes the epimerization of the C3' and C5'positions of dTDP-6-deoxy-D-xylo-4-hexulose, forming dTDP-6-deoxy-L-lyxo-4-hexulose.</text>
</comment>
<evidence type="ECO:0000256" key="1">
    <source>
        <dbReference type="PIRSR" id="PIRSR600888-1"/>
    </source>
</evidence>
<reference evidence="5" key="1">
    <citation type="submission" date="2017-09" db="EMBL/GenBank/DDBJ databases">
        <title>Depth-based differentiation of microbial function through sediment-hosted aquifers and enrichment of novel symbionts in the deep terrestrial subsurface.</title>
        <authorList>
            <person name="Probst A.J."/>
            <person name="Ladd B."/>
            <person name="Jarett J.K."/>
            <person name="Geller-Mcgrath D.E."/>
            <person name="Sieber C.M.K."/>
            <person name="Emerson J.B."/>
            <person name="Anantharaman K."/>
            <person name="Thomas B.C."/>
            <person name="Malmstrom R."/>
            <person name="Stieglmeier M."/>
            <person name="Klingl A."/>
            <person name="Woyke T."/>
            <person name="Ryan C.M."/>
            <person name="Banfield J.F."/>
        </authorList>
    </citation>
    <scope>NUCLEOTIDE SEQUENCE [LARGE SCALE GENOMIC DNA]</scope>
</reference>
<dbReference type="GO" id="GO:0005829">
    <property type="term" value="C:cytosol"/>
    <property type="evidence" value="ECO:0007669"/>
    <property type="project" value="TreeGrafter"/>
</dbReference>
<evidence type="ECO:0000313" key="5">
    <source>
        <dbReference type="Proteomes" id="UP000230922"/>
    </source>
</evidence>
<dbReference type="InterPro" id="IPR011051">
    <property type="entry name" value="RmlC_Cupin_sf"/>
</dbReference>
<evidence type="ECO:0000256" key="3">
    <source>
        <dbReference type="RuleBase" id="RU364069"/>
    </source>
</evidence>
<dbReference type="PANTHER" id="PTHR21047">
    <property type="entry name" value="DTDP-6-DEOXY-D-GLUCOSE-3,5 EPIMERASE"/>
    <property type="match status" value="1"/>
</dbReference>
<evidence type="ECO:0000256" key="2">
    <source>
        <dbReference type="PIRSR" id="PIRSR600888-3"/>
    </source>
</evidence>
<dbReference type="GO" id="GO:0019305">
    <property type="term" value="P:dTDP-rhamnose biosynthetic process"/>
    <property type="evidence" value="ECO:0007669"/>
    <property type="project" value="UniProtKB-UniRule"/>
</dbReference>
<name>A0A2H0VCL2_9BACT</name>
<feature type="active site" description="Proton donor" evidence="1">
    <location>
        <position position="133"/>
    </location>
</feature>
<organism evidence="4 5">
    <name type="scientific">Candidatus Doudnabacteria bacterium CG10_big_fil_rev_8_21_14_0_10_42_18</name>
    <dbReference type="NCBI Taxonomy" id="1974552"/>
    <lineage>
        <taxon>Bacteria</taxon>
        <taxon>Candidatus Doudnaibacteriota</taxon>
    </lineage>
</organism>
<feature type="site" description="Participates in a stacking interaction with the thymidine ring of dTDP-4-oxo-6-deoxyglucose" evidence="2">
    <location>
        <position position="139"/>
    </location>
</feature>
<dbReference type="NCBIfam" id="TIGR01221">
    <property type="entry name" value="rmlC"/>
    <property type="match status" value="1"/>
</dbReference>
<evidence type="ECO:0000313" key="4">
    <source>
        <dbReference type="EMBL" id="PIR96099.1"/>
    </source>
</evidence>
<dbReference type="Proteomes" id="UP000230922">
    <property type="component" value="Unassembled WGS sequence"/>
</dbReference>
<dbReference type="Pfam" id="PF00908">
    <property type="entry name" value="dTDP_sugar_isom"/>
    <property type="match status" value="1"/>
</dbReference>
<dbReference type="EC" id="5.1.3.13" evidence="3"/>
<dbReference type="AlphaFoldDB" id="A0A2H0VCL2"/>
<dbReference type="Gene3D" id="2.60.120.10">
    <property type="entry name" value="Jelly Rolls"/>
    <property type="match status" value="1"/>
</dbReference>
<gene>
    <name evidence="4" type="primary">rfbC</name>
    <name evidence="4" type="ORF">COT92_02960</name>
</gene>
<comment type="similarity">
    <text evidence="3">Belongs to the dTDP-4-dehydrorhamnose 3,5-epimerase family.</text>
</comment>
<comment type="catalytic activity">
    <reaction evidence="3">
        <text>dTDP-4-dehydro-6-deoxy-alpha-D-glucose = dTDP-4-dehydro-beta-L-rhamnose</text>
        <dbReference type="Rhea" id="RHEA:16969"/>
        <dbReference type="ChEBI" id="CHEBI:57649"/>
        <dbReference type="ChEBI" id="CHEBI:62830"/>
        <dbReference type="EC" id="5.1.3.13"/>
    </reaction>
</comment>
<protein>
    <recommendedName>
        <fullName evidence="3">dTDP-4-dehydrorhamnose 3,5-epimerase</fullName>
        <ecNumber evidence="3">5.1.3.13</ecNumber>
    </recommendedName>
    <alternativeName>
        <fullName evidence="3">Thymidine diphospho-4-keto-rhamnose 3,5-epimerase</fullName>
    </alternativeName>
</protein>
<dbReference type="EMBL" id="PFAK01000047">
    <property type="protein sequence ID" value="PIR96099.1"/>
    <property type="molecule type" value="Genomic_DNA"/>
</dbReference>
<feature type="active site" description="Proton acceptor" evidence="1">
    <location>
        <position position="63"/>
    </location>
</feature>
<sequence>MPFIFKKSSLPEVILVESKIFPDERGNFFEMHKKSDFEKVGIKEEFVQTSVSHSKKNVLRGLHFQKSPHGQAKLIMAASGRILDIAVDMRKSSPNFGKWVGEELSGSNSRMLYIPTGFAHGFLCLSDEAVVVYKMSREYSPESDAGVVWNDPRFGIGWPTKDPILSKKDATLPKFEKAFYFD</sequence>
<dbReference type="InterPro" id="IPR014710">
    <property type="entry name" value="RmlC-like_jellyroll"/>
</dbReference>
<keyword evidence="3" id="KW-0413">Isomerase</keyword>
<comment type="caution">
    <text evidence="4">The sequence shown here is derived from an EMBL/GenBank/DDBJ whole genome shotgun (WGS) entry which is preliminary data.</text>
</comment>
<comment type="subunit">
    <text evidence="3">Homodimer.</text>
</comment>
<dbReference type="GO" id="GO:0008830">
    <property type="term" value="F:dTDP-4-dehydrorhamnose 3,5-epimerase activity"/>
    <property type="evidence" value="ECO:0007669"/>
    <property type="project" value="UniProtKB-UniRule"/>
</dbReference>
<dbReference type="UniPathway" id="UPA00124"/>